<dbReference type="OrthoDB" id="9811587at2"/>
<name>A0A7K1GIJ5_9FLAO</name>
<keyword evidence="4" id="KW-1134">Transmembrane beta strand</keyword>
<comment type="caution">
    <text evidence="9">The sequence shown here is derived from an EMBL/GenBank/DDBJ whole genome shotgun (WGS) entry which is preliminary data.</text>
</comment>
<dbReference type="Proteomes" id="UP000488936">
    <property type="component" value="Unassembled WGS sequence"/>
</dbReference>
<organism evidence="9 10">
    <name type="scientific">Myroides pelagicus</name>
    <dbReference type="NCBI Taxonomy" id="270914"/>
    <lineage>
        <taxon>Bacteria</taxon>
        <taxon>Pseudomonadati</taxon>
        <taxon>Bacteroidota</taxon>
        <taxon>Flavobacteriia</taxon>
        <taxon>Flavobacteriales</taxon>
        <taxon>Flavobacteriaceae</taxon>
        <taxon>Myroides</taxon>
    </lineage>
</organism>
<dbReference type="GO" id="GO:1990281">
    <property type="term" value="C:efflux pump complex"/>
    <property type="evidence" value="ECO:0007669"/>
    <property type="project" value="TreeGrafter"/>
</dbReference>
<sequence>MRVKRFKYLVFMFLGGSMFCIAQEKKWTLEECISYAITHNIQVKQTELEKEASTVRKQMAKGDFLPSVSFNGQHNWTIANSTLSEEIGTNAKTVQASSFGLNVAVDLYKGQVNQHRLVKARLDQLASEYQAQQMKENIALQVINSYLQVMFNKELVRTNEVQLTYDKDQSIRMQTLVDAGVVPAGDLLEAKATVAISSQRLITSENQLVMAKLNLAQLLQLESYSTFDVTDTNFEVKGEEILKHSPEEIKERAFESLMNVRIAQTNLAIAEQNVKIARTSFYPTLTGVYNLTTNANYLDRVTGYTIGSFPREIGYVEGSNAKVLAPSTVPMMGGASPFFDQLSDNLRSFVGLTLSVPIFTGFRTRNSLKLARLSKQQISNEKEVAILELEQQVFKAYTDTKNAHKSYEASVVTLESREKSLEYAKERYAVGLINVFDLNQNQNLYVAAQSDMLKSKYEYIFKTRILEYYFGVPLFSN</sequence>
<keyword evidence="3" id="KW-0813">Transport</keyword>
<dbReference type="InterPro" id="IPR003423">
    <property type="entry name" value="OMP_efflux"/>
</dbReference>
<dbReference type="InterPro" id="IPR051906">
    <property type="entry name" value="TolC-like"/>
</dbReference>
<dbReference type="PANTHER" id="PTHR30026:SF20">
    <property type="entry name" value="OUTER MEMBRANE PROTEIN TOLC"/>
    <property type="match status" value="1"/>
</dbReference>
<evidence type="ECO:0000256" key="2">
    <source>
        <dbReference type="ARBA" id="ARBA00007613"/>
    </source>
</evidence>
<comment type="similarity">
    <text evidence="2">Belongs to the outer membrane factor (OMF) (TC 1.B.17) family.</text>
</comment>
<gene>
    <name evidence="9" type="ORF">GJV77_01830</name>
</gene>
<evidence type="ECO:0000256" key="1">
    <source>
        <dbReference type="ARBA" id="ARBA00004442"/>
    </source>
</evidence>
<proteinExistence type="inferred from homology"/>
<dbReference type="Gene3D" id="1.20.1600.10">
    <property type="entry name" value="Outer membrane efflux proteins (OEP)"/>
    <property type="match status" value="1"/>
</dbReference>
<protein>
    <submittedName>
        <fullName evidence="9">TolC family protein</fullName>
    </submittedName>
</protein>
<dbReference type="AlphaFoldDB" id="A0A7K1GIJ5"/>
<evidence type="ECO:0000313" key="9">
    <source>
        <dbReference type="EMBL" id="MTH28666.1"/>
    </source>
</evidence>
<evidence type="ECO:0000313" key="10">
    <source>
        <dbReference type="Proteomes" id="UP000488936"/>
    </source>
</evidence>
<evidence type="ECO:0000256" key="4">
    <source>
        <dbReference type="ARBA" id="ARBA00022452"/>
    </source>
</evidence>
<evidence type="ECO:0000256" key="3">
    <source>
        <dbReference type="ARBA" id="ARBA00022448"/>
    </source>
</evidence>
<dbReference type="EMBL" id="WMJY01000002">
    <property type="protein sequence ID" value="MTH28666.1"/>
    <property type="molecule type" value="Genomic_DNA"/>
</dbReference>
<keyword evidence="7" id="KW-0998">Cell outer membrane</keyword>
<dbReference type="GO" id="GO:0015288">
    <property type="term" value="F:porin activity"/>
    <property type="evidence" value="ECO:0007669"/>
    <property type="project" value="TreeGrafter"/>
</dbReference>
<evidence type="ECO:0000256" key="7">
    <source>
        <dbReference type="ARBA" id="ARBA00023237"/>
    </source>
</evidence>
<dbReference type="GO" id="GO:0009279">
    <property type="term" value="C:cell outer membrane"/>
    <property type="evidence" value="ECO:0007669"/>
    <property type="project" value="UniProtKB-SubCell"/>
</dbReference>
<keyword evidence="8" id="KW-0732">Signal</keyword>
<keyword evidence="10" id="KW-1185">Reference proteome</keyword>
<dbReference type="SUPFAM" id="SSF56954">
    <property type="entry name" value="Outer membrane efflux proteins (OEP)"/>
    <property type="match status" value="1"/>
</dbReference>
<comment type="subcellular location">
    <subcellularLocation>
        <location evidence="1">Cell outer membrane</location>
    </subcellularLocation>
</comment>
<keyword evidence="5" id="KW-0812">Transmembrane</keyword>
<dbReference type="Pfam" id="PF02321">
    <property type="entry name" value="OEP"/>
    <property type="match status" value="2"/>
</dbReference>
<feature type="chain" id="PRO_5029888622" evidence="8">
    <location>
        <begin position="23"/>
        <end position="477"/>
    </location>
</feature>
<evidence type="ECO:0000256" key="5">
    <source>
        <dbReference type="ARBA" id="ARBA00022692"/>
    </source>
</evidence>
<feature type="signal peptide" evidence="8">
    <location>
        <begin position="1"/>
        <end position="22"/>
    </location>
</feature>
<evidence type="ECO:0000256" key="8">
    <source>
        <dbReference type="SAM" id="SignalP"/>
    </source>
</evidence>
<dbReference type="PANTHER" id="PTHR30026">
    <property type="entry name" value="OUTER MEMBRANE PROTEIN TOLC"/>
    <property type="match status" value="1"/>
</dbReference>
<reference evidence="9 10" key="1">
    <citation type="journal article" date="2006" name="Int. J. Syst. Evol. Microbiol.">
        <title>Myroides pelagicus sp. nov., isolated from seawater in Thailand.</title>
        <authorList>
            <person name="Yoon J."/>
            <person name="Maneerat S."/>
            <person name="Kawai F."/>
            <person name="Yokota A."/>
        </authorList>
    </citation>
    <scope>NUCLEOTIDE SEQUENCE [LARGE SCALE GENOMIC DNA]</scope>
    <source>
        <strain evidence="9 10">SM1T</strain>
    </source>
</reference>
<keyword evidence="6" id="KW-0472">Membrane</keyword>
<dbReference type="GO" id="GO:0015562">
    <property type="term" value="F:efflux transmembrane transporter activity"/>
    <property type="evidence" value="ECO:0007669"/>
    <property type="project" value="InterPro"/>
</dbReference>
<evidence type="ECO:0000256" key="6">
    <source>
        <dbReference type="ARBA" id="ARBA00023136"/>
    </source>
</evidence>
<accession>A0A7K1GIJ5</accession>